<feature type="transmembrane region" description="Helical" evidence="7">
    <location>
        <begin position="438"/>
        <end position="456"/>
    </location>
</feature>
<evidence type="ECO:0000256" key="4">
    <source>
        <dbReference type="ARBA" id="ARBA00022692"/>
    </source>
</evidence>
<dbReference type="AlphaFoldDB" id="A0A5P0ZFU7"/>
<keyword evidence="5 7" id="KW-1133">Transmembrane helix</keyword>
<dbReference type="PRINTS" id="PR01036">
    <property type="entry name" value="TCRTETB"/>
</dbReference>
<comment type="subcellular location">
    <subcellularLocation>
        <location evidence="1">Cell membrane</location>
        <topology evidence="1">Multi-pass membrane protein</topology>
    </subcellularLocation>
</comment>
<keyword evidence="2" id="KW-0813">Transport</keyword>
<dbReference type="GO" id="GO:0005886">
    <property type="term" value="C:plasma membrane"/>
    <property type="evidence" value="ECO:0007669"/>
    <property type="project" value="UniProtKB-SubCell"/>
</dbReference>
<feature type="transmembrane region" description="Helical" evidence="7">
    <location>
        <begin position="267"/>
        <end position="288"/>
    </location>
</feature>
<evidence type="ECO:0000313" key="10">
    <source>
        <dbReference type="EMBL" id="MQS51923.1"/>
    </source>
</evidence>
<keyword evidence="4 7" id="KW-0812">Transmembrane</keyword>
<dbReference type="EMBL" id="VDFM01000002">
    <property type="protein sequence ID" value="MQS51923.1"/>
    <property type="molecule type" value="Genomic_DNA"/>
</dbReference>
<evidence type="ECO:0000256" key="3">
    <source>
        <dbReference type="ARBA" id="ARBA00022475"/>
    </source>
</evidence>
<dbReference type="Pfam" id="PF07690">
    <property type="entry name" value="MFS_1"/>
    <property type="match status" value="1"/>
</dbReference>
<dbReference type="EMBL" id="VDFN01000006">
    <property type="protein sequence ID" value="MQS45327.1"/>
    <property type="molecule type" value="Genomic_DNA"/>
</dbReference>
<feature type="transmembrane region" description="Helical" evidence="7">
    <location>
        <begin position="300"/>
        <end position="320"/>
    </location>
</feature>
<evidence type="ECO:0000256" key="7">
    <source>
        <dbReference type="SAM" id="Phobius"/>
    </source>
</evidence>
<dbReference type="PANTHER" id="PTHR42718:SF24">
    <property type="entry name" value="MAJOR FACILITATOR SUPERFAMILY (MFS) PROFILE DOMAIN-CONTAINING PROTEIN"/>
    <property type="match status" value="1"/>
</dbReference>
<accession>A0A5P0ZFU7</accession>
<feature type="transmembrane region" description="Helical" evidence="7">
    <location>
        <begin position="170"/>
        <end position="188"/>
    </location>
</feature>
<feature type="transmembrane region" description="Helical" evidence="7">
    <location>
        <begin position="142"/>
        <end position="164"/>
    </location>
</feature>
<dbReference type="NCBIfam" id="TIGR00711">
    <property type="entry name" value="efflux_EmrB"/>
    <property type="match status" value="1"/>
</dbReference>
<dbReference type="Proteomes" id="UP000380386">
    <property type="component" value="Unassembled WGS sequence"/>
</dbReference>
<organism evidence="10 11">
    <name type="scientific">Companilactobacillus mishanensis</name>
    <dbReference type="NCBI Taxonomy" id="2486008"/>
    <lineage>
        <taxon>Bacteria</taxon>
        <taxon>Bacillati</taxon>
        <taxon>Bacillota</taxon>
        <taxon>Bacilli</taxon>
        <taxon>Lactobacillales</taxon>
        <taxon>Lactobacillaceae</taxon>
        <taxon>Companilactobacillus</taxon>
    </lineage>
</organism>
<evidence type="ECO:0000256" key="2">
    <source>
        <dbReference type="ARBA" id="ARBA00022448"/>
    </source>
</evidence>
<evidence type="ECO:0000256" key="5">
    <source>
        <dbReference type="ARBA" id="ARBA00022989"/>
    </source>
</evidence>
<dbReference type="SUPFAM" id="SSF103473">
    <property type="entry name" value="MFS general substrate transporter"/>
    <property type="match status" value="1"/>
</dbReference>
<feature type="transmembrane region" description="Helical" evidence="7">
    <location>
        <begin position="113"/>
        <end position="130"/>
    </location>
</feature>
<evidence type="ECO:0000259" key="8">
    <source>
        <dbReference type="PROSITE" id="PS50850"/>
    </source>
</evidence>
<comment type="caution">
    <text evidence="10">The sequence shown here is derived from an EMBL/GenBank/DDBJ whole genome shotgun (WGS) entry which is preliminary data.</text>
</comment>
<evidence type="ECO:0000256" key="6">
    <source>
        <dbReference type="ARBA" id="ARBA00023136"/>
    </source>
</evidence>
<dbReference type="InterPro" id="IPR004638">
    <property type="entry name" value="EmrB-like"/>
</dbReference>
<dbReference type="Proteomes" id="UP000436655">
    <property type="component" value="Unassembled WGS sequence"/>
</dbReference>
<feature type="transmembrane region" description="Helical" evidence="7">
    <location>
        <begin position="81"/>
        <end position="107"/>
    </location>
</feature>
<feature type="transmembrane region" description="Helical" evidence="7">
    <location>
        <begin position="50"/>
        <end position="69"/>
    </location>
</feature>
<evidence type="ECO:0000256" key="1">
    <source>
        <dbReference type="ARBA" id="ARBA00004651"/>
    </source>
</evidence>
<evidence type="ECO:0000313" key="9">
    <source>
        <dbReference type="EMBL" id="MQS45327.1"/>
    </source>
</evidence>
<keyword evidence="6 7" id="KW-0472">Membrane</keyword>
<dbReference type="GO" id="GO:0022857">
    <property type="term" value="F:transmembrane transporter activity"/>
    <property type="evidence" value="ECO:0007669"/>
    <property type="project" value="InterPro"/>
</dbReference>
<evidence type="ECO:0000313" key="11">
    <source>
        <dbReference type="Proteomes" id="UP000380386"/>
    </source>
</evidence>
<protein>
    <submittedName>
        <fullName evidence="10">Multidrug efflux MFS transporter</fullName>
    </submittedName>
</protein>
<dbReference type="PANTHER" id="PTHR42718">
    <property type="entry name" value="MAJOR FACILITATOR SUPERFAMILY MULTIDRUG TRANSPORTER MFSC"/>
    <property type="match status" value="1"/>
</dbReference>
<dbReference type="CDD" id="cd17503">
    <property type="entry name" value="MFS_LmrB_MDR_like"/>
    <property type="match status" value="1"/>
</dbReference>
<gene>
    <name evidence="10" type="ORF">FHL02_02690</name>
    <name evidence="9" type="ORF">FHL03_07505</name>
</gene>
<name>A0A5P0ZFU7_9LACO</name>
<feature type="transmembrane region" description="Helical" evidence="7">
    <location>
        <begin position="200"/>
        <end position="218"/>
    </location>
</feature>
<feature type="domain" description="Major facilitator superfamily (MFS) profile" evidence="8">
    <location>
        <begin position="15"/>
        <end position="461"/>
    </location>
</feature>
<dbReference type="PROSITE" id="PS50850">
    <property type="entry name" value="MFS"/>
    <property type="match status" value="1"/>
</dbReference>
<keyword evidence="12" id="KW-1185">Reference proteome</keyword>
<dbReference type="InterPro" id="IPR011701">
    <property type="entry name" value="MFS"/>
</dbReference>
<dbReference type="RefSeq" id="WP_125703882.1">
    <property type="nucleotide sequence ID" value="NZ_JBHTOO010000029.1"/>
</dbReference>
<reference evidence="11 12" key="1">
    <citation type="journal article" date="2019" name="Syst. Appl. Microbiol.">
        <title>Polyphasic characterization of two novel Lactobacillus spp. isolated from blown salami packages: Description of Lactobacillus halodurans sp. nov. and Lactobacillus salsicarnum sp. nov.</title>
        <authorList>
            <person name="Schuster J.A."/>
            <person name="Klingl A."/>
            <person name="Vogel R.F."/>
            <person name="Ehrmann M.A."/>
        </authorList>
    </citation>
    <scope>NUCLEOTIDE SEQUENCE [LARGE SCALE GENOMIC DNA]</scope>
    <source>
        <strain evidence="9 12">TMW 1.2098</strain>
        <strain evidence="10 11">TMW 1.2118</strain>
    </source>
</reference>
<keyword evidence="3" id="KW-1003">Cell membrane</keyword>
<dbReference type="InterPro" id="IPR036259">
    <property type="entry name" value="MFS_trans_sf"/>
</dbReference>
<proteinExistence type="predicted"/>
<dbReference type="OrthoDB" id="9816041at2"/>
<reference evidence="9" key="2">
    <citation type="submission" date="2019-05" db="EMBL/GenBank/DDBJ databases">
        <authorList>
            <person name="Schuster J.A."/>
            <person name="Ehrmann M.A."/>
        </authorList>
    </citation>
    <scope>NUCLEOTIDE SEQUENCE</scope>
    <source>
        <strain evidence="9">TMW 1.2098</strain>
    </source>
</reference>
<dbReference type="Gene3D" id="1.20.1250.20">
    <property type="entry name" value="MFS general substrate transporter like domains"/>
    <property type="match status" value="2"/>
</dbReference>
<feature type="transmembrane region" description="Helical" evidence="7">
    <location>
        <begin position="230"/>
        <end position="247"/>
    </location>
</feature>
<evidence type="ECO:0000313" key="12">
    <source>
        <dbReference type="Proteomes" id="UP000436655"/>
    </source>
</evidence>
<dbReference type="InterPro" id="IPR020846">
    <property type="entry name" value="MFS_dom"/>
</dbReference>
<sequence>MEDKQIQNPMSRKLFVSTLLAGTFTMSISQSSLSTAYPTLMKFFGVTAPTIQWLTTGFMLIMSIMMPISPWLLNNISFKKLFLSVVGIFGIGTLVIIVSQSFAMAMLGRALEAIGVGILFPSFQSVLLAITPEENRGTTMGFAGLVMGSALASGPIISGIVLNYLKWQGLFVIFLIIMVLIFVLGSFYIKDVMPRHKMRLDFLSIVYLVGLIGLLYVVNQAGSTHSFGTSLLIILIISIVLTGLFIYRQLTSKEPLLDLKVMKTFNFDLAILLTGFSYISLIVVTIIYPLYYQNILHTSVLISGLALVPPAILLSILNPLTGKLADKIGFKPTLLSGMSMIVVGWFLLFVINIKLGIWPMILIAMLIEGGNAFVMMPATTLGGNSLPEDLIPHGTAIITTVRQLLGSLGVSLATLILVSSNQNHNLPANEGLAGYHSVFTFFFVLALIGLVFAIMVKDYKKSPKTQK</sequence>